<organism evidence="2 3">
    <name type="scientific">Pelobates cultripes</name>
    <name type="common">Western spadefoot toad</name>
    <dbReference type="NCBI Taxonomy" id="61616"/>
    <lineage>
        <taxon>Eukaryota</taxon>
        <taxon>Metazoa</taxon>
        <taxon>Chordata</taxon>
        <taxon>Craniata</taxon>
        <taxon>Vertebrata</taxon>
        <taxon>Euteleostomi</taxon>
        <taxon>Amphibia</taxon>
        <taxon>Batrachia</taxon>
        <taxon>Anura</taxon>
        <taxon>Pelobatoidea</taxon>
        <taxon>Pelobatidae</taxon>
        <taxon>Pelobates</taxon>
    </lineage>
</organism>
<dbReference type="AlphaFoldDB" id="A0AAD1S7I5"/>
<dbReference type="EMBL" id="OW240916">
    <property type="protein sequence ID" value="CAH2293797.1"/>
    <property type="molecule type" value="Genomic_DNA"/>
</dbReference>
<feature type="region of interest" description="Disordered" evidence="1">
    <location>
        <begin position="1"/>
        <end position="21"/>
    </location>
</feature>
<proteinExistence type="predicted"/>
<evidence type="ECO:0000313" key="3">
    <source>
        <dbReference type="Proteomes" id="UP001295444"/>
    </source>
</evidence>
<feature type="non-terminal residue" evidence="2">
    <location>
        <position position="97"/>
    </location>
</feature>
<gene>
    <name evidence="2" type="ORF">PECUL_23A007061</name>
</gene>
<protein>
    <submittedName>
        <fullName evidence="2">Uncharacterized protein</fullName>
    </submittedName>
</protein>
<keyword evidence="3" id="KW-1185">Reference proteome</keyword>
<name>A0AAD1S7I5_PELCU</name>
<dbReference type="Proteomes" id="UP001295444">
    <property type="component" value="Chromosome 05"/>
</dbReference>
<reference evidence="2" key="1">
    <citation type="submission" date="2022-03" db="EMBL/GenBank/DDBJ databases">
        <authorList>
            <person name="Alioto T."/>
            <person name="Alioto T."/>
            <person name="Gomez Garrido J."/>
        </authorList>
    </citation>
    <scope>NUCLEOTIDE SEQUENCE</scope>
</reference>
<evidence type="ECO:0000256" key="1">
    <source>
        <dbReference type="SAM" id="MobiDB-lite"/>
    </source>
</evidence>
<evidence type="ECO:0000313" key="2">
    <source>
        <dbReference type="EMBL" id="CAH2293797.1"/>
    </source>
</evidence>
<accession>A0AAD1S7I5</accession>
<sequence>MLAPVQRAVTHSDGKPNPTQQLLMMNVPPPPLLFHSGSFPPPIPLSFLPGYQHQRESAVYSLLAFGIKHIFIIYLGGKEEKKKRLLWVSETKELAAL</sequence>